<dbReference type="GO" id="GO:0016747">
    <property type="term" value="F:acyltransferase activity, transferring groups other than amino-acyl groups"/>
    <property type="evidence" value="ECO:0007669"/>
    <property type="project" value="InterPro"/>
</dbReference>
<feature type="domain" description="N-acetyltransferase" evidence="1">
    <location>
        <begin position="3"/>
        <end position="161"/>
    </location>
</feature>
<keyword evidence="2" id="KW-0808">Transferase</keyword>
<keyword evidence="3" id="KW-1185">Reference proteome</keyword>
<accession>A0A845QTV2</accession>
<gene>
    <name evidence="2" type="ORF">D3Z33_01170</name>
</gene>
<evidence type="ECO:0000313" key="3">
    <source>
        <dbReference type="Proteomes" id="UP000467132"/>
    </source>
</evidence>
<dbReference type="AlphaFoldDB" id="A0A845QTV2"/>
<dbReference type="EMBL" id="QXXA01000001">
    <property type="protein sequence ID" value="NBI05464.1"/>
    <property type="molecule type" value="Genomic_DNA"/>
</dbReference>
<dbReference type="InterPro" id="IPR000182">
    <property type="entry name" value="GNAT_dom"/>
</dbReference>
<dbReference type="PROSITE" id="PS51186">
    <property type="entry name" value="GNAT"/>
    <property type="match status" value="1"/>
</dbReference>
<comment type="caution">
    <text evidence="2">The sequence shown here is derived from an EMBL/GenBank/DDBJ whole genome shotgun (WGS) entry which is preliminary data.</text>
</comment>
<dbReference type="Proteomes" id="UP000467132">
    <property type="component" value="Unassembled WGS sequence"/>
</dbReference>
<proteinExistence type="predicted"/>
<name>A0A845QTV2_9CLOT</name>
<dbReference type="InterPro" id="IPR016181">
    <property type="entry name" value="Acyl_CoA_acyltransferase"/>
</dbReference>
<evidence type="ECO:0000313" key="2">
    <source>
        <dbReference type="EMBL" id="NBI05464.1"/>
    </source>
</evidence>
<organism evidence="2 3">
    <name type="scientific">Senegalia massiliensis</name>
    <dbReference type="NCBI Taxonomy" id="1720316"/>
    <lineage>
        <taxon>Bacteria</taxon>
        <taxon>Bacillati</taxon>
        <taxon>Bacillota</taxon>
        <taxon>Clostridia</taxon>
        <taxon>Eubacteriales</taxon>
        <taxon>Clostridiaceae</taxon>
        <taxon>Senegalia</taxon>
    </lineage>
</organism>
<dbReference type="RefSeq" id="WP_160195967.1">
    <property type="nucleotide sequence ID" value="NZ_QXXA01000001.1"/>
</dbReference>
<dbReference type="CDD" id="cd04301">
    <property type="entry name" value="NAT_SF"/>
    <property type="match status" value="1"/>
</dbReference>
<protein>
    <submittedName>
        <fullName evidence="2">GNAT family N-acetyltransferase</fullName>
    </submittedName>
</protein>
<dbReference type="Gene3D" id="3.40.630.30">
    <property type="match status" value="1"/>
</dbReference>
<dbReference type="Pfam" id="PF00583">
    <property type="entry name" value="Acetyltransf_1"/>
    <property type="match status" value="1"/>
</dbReference>
<sequence length="161" mass="18792">MNLQFRSMDKKDILVVYEFFNDLKEEKAEVTFVDINSKDQVKQMLEDKNNYLYICEEEGELIAVFRGIRGKGKENHSAFLTLAVRKKLRGKKIAQSLTEFGLKDMKNNGIKIVRAYVYNDNYASLNTLLKLRFSISGSVHMDHYDETKGHYVDDIIFHKIL</sequence>
<dbReference type="SUPFAM" id="SSF55729">
    <property type="entry name" value="Acyl-CoA N-acyltransferases (Nat)"/>
    <property type="match status" value="1"/>
</dbReference>
<dbReference type="OrthoDB" id="1954172at2"/>
<reference evidence="2 3" key="1">
    <citation type="submission" date="2018-08" db="EMBL/GenBank/DDBJ databases">
        <title>Murine metabolic-syndrome-specific gut microbial biobank.</title>
        <authorList>
            <person name="Liu C."/>
        </authorList>
    </citation>
    <scope>NUCLEOTIDE SEQUENCE [LARGE SCALE GENOMIC DNA]</scope>
    <source>
        <strain evidence="2 3">583</strain>
    </source>
</reference>
<evidence type="ECO:0000259" key="1">
    <source>
        <dbReference type="PROSITE" id="PS51186"/>
    </source>
</evidence>